<accession>A0A3M7RGD1</accession>
<dbReference type="EMBL" id="REGN01003416">
    <property type="protein sequence ID" value="RNA22643.1"/>
    <property type="molecule type" value="Genomic_DNA"/>
</dbReference>
<name>A0A3M7RGD1_BRAPC</name>
<evidence type="ECO:0000313" key="4">
    <source>
        <dbReference type="Proteomes" id="UP000276133"/>
    </source>
</evidence>
<feature type="transmembrane region" description="Helical" evidence="1">
    <location>
        <begin position="100"/>
        <end position="121"/>
    </location>
</feature>
<dbReference type="Proteomes" id="UP000276133">
    <property type="component" value="Unassembled WGS sequence"/>
</dbReference>
<feature type="chain" id="PRO_5017972990" evidence="2">
    <location>
        <begin position="21"/>
        <end position="144"/>
    </location>
</feature>
<dbReference type="AlphaFoldDB" id="A0A3M7RGD1"/>
<protein>
    <submittedName>
        <fullName evidence="3">Uncharacterized protein</fullName>
    </submittedName>
</protein>
<keyword evidence="4" id="KW-1185">Reference proteome</keyword>
<evidence type="ECO:0000313" key="3">
    <source>
        <dbReference type="EMBL" id="RNA22643.1"/>
    </source>
</evidence>
<organism evidence="3 4">
    <name type="scientific">Brachionus plicatilis</name>
    <name type="common">Marine rotifer</name>
    <name type="synonym">Brachionus muelleri</name>
    <dbReference type="NCBI Taxonomy" id="10195"/>
    <lineage>
        <taxon>Eukaryota</taxon>
        <taxon>Metazoa</taxon>
        <taxon>Spiralia</taxon>
        <taxon>Gnathifera</taxon>
        <taxon>Rotifera</taxon>
        <taxon>Eurotatoria</taxon>
        <taxon>Monogononta</taxon>
        <taxon>Pseudotrocha</taxon>
        <taxon>Ploima</taxon>
        <taxon>Brachionidae</taxon>
        <taxon>Brachionus</taxon>
    </lineage>
</organism>
<evidence type="ECO:0000256" key="2">
    <source>
        <dbReference type="SAM" id="SignalP"/>
    </source>
</evidence>
<evidence type="ECO:0000256" key="1">
    <source>
        <dbReference type="SAM" id="Phobius"/>
    </source>
</evidence>
<feature type="signal peptide" evidence="2">
    <location>
        <begin position="1"/>
        <end position="20"/>
    </location>
</feature>
<comment type="caution">
    <text evidence="3">The sequence shown here is derived from an EMBL/GenBank/DDBJ whole genome shotgun (WGS) entry which is preliminary data.</text>
</comment>
<keyword evidence="1" id="KW-0812">Transmembrane</keyword>
<keyword evidence="1" id="KW-1133">Transmembrane helix</keyword>
<sequence length="144" mass="17731">MTIYLILQLRLLKWWGITQCSVNLLRRTKFKRDCEYVFYLWRNSVYFFDKTNPSLLSLNNKLSKEIIFKLKKNICIIKKNLSNKVKLFFHKENSALIKKILNFWVTHLLFIHFLTFCDFQISCMCNMQIFNFKFLKEEYFCFKY</sequence>
<proteinExistence type="predicted"/>
<keyword evidence="2" id="KW-0732">Signal</keyword>
<reference evidence="3 4" key="1">
    <citation type="journal article" date="2018" name="Sci. Rep.">
        <title>Genomic signatures of local adaptation to the degree of environmental predictability in rotifers.</title>
        <authorList>
            <person name="Franch-Gras L."/>
            <person name="Hahn C."/>
            <person name="Garcia-Roger E.M."/>
            <person name="Carmona M.J."/>
            <person name="Serra M."/>
            <person name="Gomez A."/>
        </authorList>
    </citation>
    <scope>NUCLEOTIDE SEQUENCE [LARGE SCALE GENOMIC DNA]</scope>
    <source>
        <strain evidence="3">HYR1</strain>
    </source>
</reference>
<gene>
    <name evidence="3" type="ORF">BpHYR1_025079</name>
</gene>
<keyword evidence="1" id="KW-0472">Membrane</keyword>